<evidence type="ECO:0000313" key="5">
    <source>
        <dbReference type="Proteomes" id="UP000249293"/>
    </source>
</evidence>
<dbReference type="EMBL" id="CP028775">
    <property type="protein sequence ID" value="AWU77032.1"/>
    <property type="molecule type" value="Genomic_DNA"/>
</dbReference>
<dbReference type="AlphaFoldDB" id="A0A1V2LS30"/>
<dbReference type="Proteomes" id="UP000249293">
    <property type="component" value="Chromosome 3"/>
</dbReference>
<accession>A0A1V2LS30</accession>
<dbReference type="Proteomes" id="UP000189274">
    <property type="component" value="Unassembled WGS sequence"/>
</dbReference>
<reference evidence="4" key="1">
    <citation type="journal article" date="2017" name="Genome Announc.">
        <title>Genome sequences of Cyberlindnera fabianii 65, Pichia kudriavzevii 129, and Saccharomyces cerevisiae 131 isolated from fermented masau fruits in Zimbabwe.</title>
        <authorList>
            <person name="van Rijswijck I.M.H."/>
            <person name="Derks M.F.L."/>
            <person name="Abee T."/>
            <person name="de Ridder D."/>
            <person name="Smid E.J."/>
        </authorList>
    </citation>
    <scope>NUCLEOTIDE SEQUENCE [LARGE SCALE GENOMIC DNA]</scope>
    <source>
        <strain evidence="4">129</strain>
    </source>
</reference>
<feature type="region of interest" description="Disordered" evidence="1">
    <location>
        <begin position="1"/>
        <end position="38"/>
    </location>
</feature>
<name>A0A1V2LS30_PICKU</name>
<evidence type="ECO:0000313" key="4">
    <source>
        <dbReference type="Proteomes" id="UP000189274"/>
    </source>
</evidence>
<reference evidence="2 5" key="3">
    <citation type="submission" date="2018-06" db="EMBL/GenBank/DDBJ databases">
        <title>Population genomics shows no distinction between pathogenic Candida krusei and environmental Pichia kudriavzevii: One species, four names.</title>
        <authorList>
            <person name="Douglass A.P."/>
            <person name="Offei B."/>
            <person name="Braun-Galleani S."/>
            <person name="Coughlan A.Y."/>
            <person name="Martos A."/>
            <person name="Ortiz-Merino R.A."/>
            <person name="Byrne K.P."/>
            <person name="Wolfe K.H."/>
        </authorList>
    </citation>
    <scope>NUCLEOTIDE SEQUENCE [LARGE SCALE GENOMIC DNA]</scope>
    <source>
        <strain evidence="2 5">CBS573</strain>
    </source>
</reference>
<dbReference type="PANTHER" id="PTHR37781">
    <property type="entry name" value="TFIIH COMPLEX SUBUNIT"/>
    <property type="match status" value="1"/>
</dbReference>
<proteinExistence type="predicted"/>
<dbReference type="VEuPathDB" id="FungiDB:C5L36_0C09390"/>
<dbReference type="PANTHER" id="PTHR37781:SF1">
    <property type="entry name" value="ADR380WP"/>
    <property type="match status" value="1"/>
</dbReference>
<evidence type="ECO:0000313" key="3">
    <source>
        <dbReference type="EMBL" id="ONH76373.1"/>
    </source>
</evidence>
<feature type="region of interest" description="Disordered" evidence="1">
    <location>
        <begin position="58"/>
        <end position="81"/>
    </location>
</feature>
<gene>
    <name evidence="3" type="ORF">BOH78_1091</name>
    <name evidence="2" type="ORF">C5L36_0C09390</name>
</gene>
<keyword evidence="5" id="KW-1185">Reference proteome</keyword>
<feature type="compositionally biased region" description="Polar residues" evidence="1">
    <location>
        <begin position="66"/>
        <end position="80"/>
    </location>
</feature>
<dbReference type="EMBL" id="MQVM01000004">
    <property type="protein sequence ID" value="ONH76373.1"/>
    <property type="molecule type" value="Genomic_DNA"/>
</dbReference>
<dbReference type="Pfam" id="PF17110">
    <property type="entry name" value="TFB6"/>
    <property type="match status" value="1"/>
</dbReference>
<reference evidence="3" key="2">
    <citation type="submission" date="2017-01" db="EMBL/GenBank/DDBJ databases">
        <authorList>
            <person name="Mah S.A."/>
            <person name="Swanson W.J."/>
            <person name="Moy G.W."/>
            <person name="Vacquier V.D."/>
        </authorList>
    </citation>
    <scope>NUCLEOTIDE SEQUENCE [LARGE SCALE GENOMIC DNA]</scope>
    <source>
        <strain evidence="3">129</strain>
    </source>
</reference>
<evidence type="ECO:0000256" key="1">
    <source>
        <dbReference type="SAM" id="MobiDB-lite"/>
    </source>
</evidence>
<protein>
    <submittedName>
        <fullName evidence="3">Uncharacterized protein</fullName>
    </submittedName>
</protein>
<evidence type="ECO:0000313" key="2">
    <source>
        <dbReference type="EMBL" id="AWU77032.1"/>
    </source>
</evidence>
<sequence length="374" mass="42276">MDKADIPNSPHLPEQEVESVPTSTIPPQLAAGLDLDDDIDETDIAEAVASHPKPIENFDQFEHSDSLPSTPSNNVLSSSIPKDENYVTPLMDFSDPVKAPKKMINPFGNNETLSSSDPIPILLEPRLNVRRLSDTQEQKLGEYIDDRLMSIQRGFVKYMSSKEENTQEGLQWGQLVYNVDEILEFIWYAMTQVRGIPTVYHANVLSDVGLRSLLGENFNEIEQSIKNVVRIPQGSSLFGWSGVDQIEMPHNLSQSMHLSFLLRIMSDIIDYIAKYEFLTLGDWILLLRMLAKIDNTMSTIIDYSNLKPVAIISTTEKVRIASLVQRTKLAIVELFDLFVQKLGVEEVHKHRHVIDAFQIFVGEAYEGLVDRTSM</sequence>
<organism evidence="3 4">
    <name type="scientific">Pichia kudriavzevii</name>
    <name type="common">Yeast</name>
    <name type="synonym">Issatchenkia orientalis</name>
    <dbReference type="NCBI Taxonomy" id="4909"/>
    <lineage>
        <taxon>Eukaryota</taxon>
        <taxon>Fungi</taxon>
        <taxon>Dikarya</taxon>
        <taxon>Ascomycota</taxon>
        <taxon>Saccharomycotina</taxon>
        <taxon>Pichiomycetes</taxon>
        <taxon>Pichiales</taxon>
        <taxon>Pichiaceae</taxon>
        <taxon>Pichia</taxon>
    </lineage>
</organism>
<dbReference type="GO" id="GO:0005675">
    <property type="term" value="C:transcription factor TFIIH holo complex"/>
    <property type="evidence" value="ECO:0007669"/>
    <property type="project" value="TreeGrafter"/>
</dbReference>
<dbReference type="InterPro" id="IPR031349">
    <property type="entry name" value="Tfb6"/>
</dbReference>
<dbReference type="OrthoDB" id="2567806at2759"/>
<dbReference type="STRING" id="4909.A0A1V2LS30"/>